<feature type="non-terminal residue" evidence="5">
    <location>
        <position position="1"/>
    </location>
</feature>
<evidence type="ECO:0000313" key="6">
    <source>
        <dbReference type="Proteomes" id="UP000324897"/>
    </source>
</evidence>
<dbReference type="InterPro" id="IPR057733">
    <property type="entry name" value="UBE2O-like_SH3-B"/>
</dbReference>
<evidence type="ECO:0000259" key="4">
    <source>
        <dbReference type="PROSITE" id="PS50127"/>
    </source>
</evidence>
<dbReference type="InterPro" id="IPR057735">
    <property type="entry name" value="UBE2O-like_tSH3-B"/>
</dbReference>
<dbReference type="Gramene" id="TVU48859">
    <property type="protein sequence ID" value="TVU48859"/>
    <property type="gene ID" value="EJB05_00140"/>
</dbReference>
<feature type="region of interest" description="Disordered" evidence="3">
    <location>
        <begin position="438"/>
        <end position="460"/>
    </location>
</feature>
<feature type="compositionally biased region" description="Polar residues" evidence="3">
    <location>
        <begin position="451"/>
        <end position="460"/>
    </location>
</feature>
<evidence type="ECO:0000256" key="1">
    <source>
        <dbReference type="ARBA" id="ARBA00022679"/>
    </source>
</evidence>
<feature type="region of interest" description="Disordered" evidence="3">
    <location>
        <begin position="287"/>
        <end position="306"/>
    </location>
</feature>
<evidence type="ECO:0000313" key="5">
    <source>
        <dbReference type="EMBL" id="TVU48859.1"/>
    </source>
</evidence>
<dbReference type="InterPro" id="IPR000608">
    <property type="entry name" value="UBC"/>
</dbReference>
<evidence type="ECO:0000256" key="3">
    <source>
        <dbReference type="SAM" id="MobiDB-lite"/>
    </source>
</evidence>
<keyword evidence="6" id="KW-1185">Reference proteome</keyword>
<dbReference type="PANTHER" id="PTHR46116">
    <property type="entry name" value="(E3-INDEPENDENT) E2 UBIQUITIN-CONJUGATING ENZYME"/>
    <property type="match status" value="1"/>
</dbReference>
<evidence type="ECO:0000256" key="2">
    <source>
        <dbReference type="ARBA" id="ARBA00022786"/>
    </source>
</evidence>
<dbReference type="EMBL" id="RWGY01000002">
    <property type="protein sequence ID" value="TVU48859.1"/>
    <property type="molecule type" value="Genomic_DNA"/>
</dbReference>
<gene>
    <name evidence="5" type="ORF">EJB05_00140</name>
</gene>
<name>A0A5J9WKT4_9POAL</name>
<dbReference type="SUPFAM" id="SSF54495">
    <property type="entry name" value="UBC-like"/>
    <property type="match status" value="1"/>
</dbReference>
<dbReference type="GO" id="GO:0061631">
    <property type="term" value="F:ubiquitin conjugating enzyme activity"/>
    <property type="evidence" value="ECO:0007669"/>
    <property type="project" value="TreeGrafter"/>
</dbReference>
<feature type="compositionally biased region" description="Basic residues" evidence="3">
    <location>
        <begin position="294"/>
        <end position="306"/>
    </location>
</feature>
<accession>A0A5J9WKT4</accession>
<dbReference type="PROSITE" id="PS50127">
    <property type="entry name" value="UBC_2"/>
    <property type="match status" value="1"/>
</dbReference>
<dbReference type="Pfam" id="PF23043">
    <property type="entry name" value="SH3-B_UBE2O"/>
    <property type="match status" value="1"/>
</dbReference>
<dbReference type="SMART" id="SM00212">
    <property type="entry name" value="UBCc"/>
    <property type="match status" value="1"/>
</dbReference>
<protein>
    <recommendedName>
        <fullName evidence="4">UBC core domain-containing protein</fullName>
    </recommendedName>
</protein>
<dbReference type="PANTHER" id="PTHR46116:SF32">
    <property type="entry name" value="OS05G0153132 PROTEIN"/>
    <property type="match status" value="1"/>
</dbReference>
<feature type="compositionally biased region" description="Acidic residues" evidence="3">
    <location>
        <begin position="531"/>
        <end position="551"/>
    </location>
</feature>
<dbReference type="Pfam" id="PF23046">
    <property type="entry name" value="tSH3-B_UBE2O"/>
    <property type="match status" value="1"/>
</dbReference>
<dbReference type="OrthoDB" id="632608at2759"/>
<comment type="caution">
    <text evidence="5">The sequence shown here is derived from an EMBL/GenBank/DDBJ whole genome shotgun (WGS) entry which is preliminary data.</text>
</comment>
<dbReference type="Pfam" id="PF00179">
    <property type="entry name" value="UQ_con"/>
    <property type="match status" value="1"/>
</dbReference>
<dbReference type="Gene3D" id="3.10.110.10">
    <property type="entry name" value="Ubiquitin Conjugating Enzyme"/>
    <property type="match status" value="1"/>
</dbReference>
<proteinExistence type="predicted"/>
<reference evidence="5 6" key="1">
    <citation type="journal article" date="2019" name="Sci. Rep.">
        <title>A high-quality genome of Eragrostis curvula grass provides insights into Poaceae evolution and supports new strategies to enhance forage quality.</title>
        <authorList>
            <person name="Carballo J."/>
            <person name="Santos B.A.C.M."/>
            <person name="Zappacosta D."/>
            <person name="Garbus I."/>
            <person name="Selva J.P."/>
            <person name="Gallo C.A."/>
            <person name="Diaz A."/>
            <person name="Albertini E."/>
            <person name="Caccamo M."/>
            <person name="Echenique V."/>
        </authorList>
    </citation>
    <scope>NUCLEOTIDE SEQUENCE [LARGE SCALE GENOMIC DNA]</scope>
    <source>
        <strain evidence="6">cv. Victoria</strain>
        <tissue evidence="5">Leaf</tissue>
    </source>
</reference>
<dbReference type="Proteomes" id="UP000324897">
    <property type="component" value="Chromosome 6"/>
</dbReference>
<keyword evidence="2" id="KW-0833">Ubl conjugation pathway</keyword>
<sequence length="890" mass="96909">MEDGTGQIICGNDHVMLNNTTTGAHGERGRALKSLSGHRIVVQRVDGAVTTEHARDVTVADRSFFHPGMAVASASDRGGQVGIVTGVATALDLLVDDGESAVARRGVSPAEVRRVSRELCLGDYVVSGPWLGRVFELSLDVDVLFDDGAAVCRCRVAEAAGSNKLSAVNKDCLNPHTNCCFYPGQRVVVAGSGDDGCSDVFKASRWLKGYWKPSYVQGTVSKVATAGVLVNWVASSDSRQEQHHLVRPSAHQLPDNLTFFSPGDEQCFWSVGDRCFFRDTPSSSTAASVPARGLRGRMRRRRRVDGRRRAEFARPMCVADTRTTVDVVWQDGTRQRGVPSVSLVQSPAQHWHDFFFPGHRVFRRSGGDGNNAAGRVVGVVRSVNHNDQTVRVSWLNKQGSGESADMDGNDETLSAFDLGRMSSDHDVFYGDIVLRRHPTDSAGGESGEEPSPTQKTASTGDASWWVGHIIDFCGDAHRVRVKWGDGRTSNVLRHEIAVVRQPGVDHMLQEIGGWVHDDGDASNAAEIAQEDDTNINVESSDDSGSESDGEDGSAPARPATGGRVGDVVQAVVRLTGSVIAQGRRYLLPSGQEVSAGEATADATGSNESFHFPQFDVVQSPSDHHYLDDKEQGTGGGRKWTKRVQKEWKILKNDLPGGIYVRVFEDRMDLLRVAMVGANGTPYQEGLFFFDIQLPPSSYPDSPPLVNYRSFGLRPNPNLYESGTVCLSLLNTFGGHGTELWSPEASTVLQVIVSIQGLVLNAQPYYNEAGYESQVGTPQGRHNELLYSEKAYVLSLQTMLHLLRRPPAGFEDLVKEHFRRRGRHVLRACEAYLQEGCLVGTPDGTTGSKERPCSSGFRFALANVVPRLFEAFSIISAEGCEKFNRLGMPPP</sequence>
<feature type="region of interest" description="Disordered" evidence="3">
    <location>
        <begin position="531"/>
        <end position="562"/>
    </location>
</feature>
<dbReference type="CDD" id="cd23837">
    <property type="entry name" value="UBCc_UBE2O"/>
    <property type="match status" value="1"/>
</dbReference>
<keyword evidence="1" id="KW-0808">Transferase</keyword>
<organism evidence="5 6">
    <name type="scientific">Eragrostis curvula</name>
    <name type="common">weeping love grass</name>
    <dbReference type="NCBI Taxonomy" id="38414"/>
    <lineage>
        <taxon>Eukaryota</taxon>
        <taxon>Viridiplantae</taxon>
        <taxon>Streptophyta</taxon>
        <taxon>Embryophyta</taxon>
        <taxon>Tracheophyta</taxon>
        <taxon>Spermatophyta</taxon>
        <taxon>Magnoliopsida</taxon>
        <taxon>Liliopsida</taxon>
        <taxon>Poales</taxon>
        <taxon>Poaceae</taxon>
        <taxon>PACMAD clade</taxon>
        <taxon>Chloridoideae</taxon>
        <taxon>Eragrostideae</taxon>
        <taxon>Eragrostidinae</taxon>
        <taxon>Eragrostis</taxon>
    </lineage>
</organism>
<dbReference type="AlphaFoldDB" id="A0A5J9WKT4"/>
<dbReference type="InterPro" id="IPR016135">
    <property type="entry name" value="UBQ-conjugating_enzyme/RWD"/>
</dbReference>
<feature type="domain" description="UBC core" evidence="4">
    <location>
        <begin position="638"/>
        <end position="799"/>
    </location>
</feature>